<dbReference type="Gene3D" id="3.40.50.300">
    <property type="entry name" value="P-loop containing nucleotide triphosphate hydrolases"/>
    <property type="match status" value="2"/>
</dbReference>
<dbReference type="Pfam" id="PF13304">
    <property type="entry name" value="AAA_21"/>
    <property type="match status" value="1"/>
</dbReference>
<dbReference type="Proteomes" id="UP000219422">
    <property type="component" value="Chromosome"/>
</dbReference>
<feature type="domain" description="ATPase AAA-type core" evidence="2">
    <location>
        <begin position="296"/>
        <end position="337"/>
    </location>
</feature>
<proteinExistence type="predicted"/>
<dbReference type="GO" id="GO:0016887">
    <property type="term" value="F:ATP hydrolysis activity"/>
    <property type="evidence" value="ECO:0007669"/>
    <property type="project" value="InterPro"/>
</dbReference>
<evidence type="ECO:0000313" key="5">
    <source>
        <dbReference type="Proteomes" id="UP000219422"/>
    </source>
</evidence>
<dbReference type="AlphaFoldDB" id="A0A291N717"/>
<sequence>MKFLKLSLHDWRQFDSVILDVHPRLTVITGTNGAGKSTILNIFTQHFGFNRPFLSVPRRMKDGALYYDIGLRQPGEDDAEQNDEANRDPDAFEGDPAPPRAFSGQFVEFGTVQYSNNTGSSIGIHEQNTQSYGLQINNQQQVLGVHIGSHRALTNYQPVNNISLQPMRVAQAYNLFNQEIMNRYGGGHTGYSPIYRMKEALIGMAAFGEGNSVLQADNEVLNTFRGFIEVLRNVMPEEIGFRSLAIRIPDVVLQTRSGDFILDSSSGGVNAIIEMAWQIYLYSEFIKTQGTEDFVVTMDEPENHLHPSMQRAIIPSLLAAFPSAQFIVATHSPFVVSAVEDSSVYVLNYTGRGPSGTDVDALPEKRRVTSVKLDNVHKGGTASEILREVLGVPVTTPKWAQEKVDEILTAYLGKTISTDLLNSLRADMSREGFGELYPDALSRLVSASENGA</sequence>
<dbReference type="InterPro" id="IPR038729">
    <property type="entry name" value="Rad50/SbcC_AAA"/>
</dbReference>
<dbReference type="PANTHER" id="PTHR32182">
    <property type="entry name" value="DNA REPLICATION AND REPAIR PROTEIN RECF"/>
    <property type="match status" value="1"/>
</dbReference>
<dbReference type="GO" id="GO:0000731">
    <property type="term" value="P:DNA synthesis involved in DNA repair"/>
    <property type="evidence" value="ECO:0007669"/>
    <property type="project" value="TreeGrafter"/>
</dbReference>
<accession>A0A291N717</accession>
<evidence type="ECO:0000259" key="2">
    <source>
        <dbReference type="Pfam" id="PF13304"/>
    </source>
</evidence>
<dbReference type="KEGG" id="sya:A6768_04990"/>
<protein>
    <submittedName>
        <fullName evidence="4">AAA family ATPase</fullName>
    </submittedName>
</protein>
<dbReference type="InterPro" id="IPR027417">
    <property type="entry name" value="P-loop_NTPase"/>
</dbReference>
<name>A0A291N717_SPHYA</name>
<dbReference type="SUPFAM" id="SSF52540">
    <property type="entry name" value="P-loop containing nucleoside triphosphate hydrolases"/>
    <property type="match status" value="1"/>
</dbReference>
<dbReference type="GO" id="GO:0005524">
    <property type="term" value="F:ATP binding"/>
    <property type="evidence" value="ECO:0007669"/>
    <property type="project" value="InterPro"/>
</dbReference>
<feature type="domain" description="Rad50/SbcC-type AAA" evidence="3">
    <location>
        <begin position="5"/>
        <end position="45"/>
    </location>
</feature>
<dbReference type="GO" id="GO:0006302">
    <property type="term" value="P:double-strand break repair"/>
    <property type="evidence" value="ECO:0007669"/>
    <property type="project" value="InterPro"/>
</dbReference>
<evidence type="ECO:0000259" key="3">
    <source>
        <dbReference type="Pfam" id="PF13476"/>
    </source>
</evidence>
<reference evidence="4 5" key="1">
    <citation type="submission" date="2017-10" db="EMBL/GenBank/DDBJ databases">
        <title>Sphingobium yanoikuyae S72.</title>
        <authorList>
            <person name="Sanchez E."/>
            <person name="Bustos P."/>
            <person name="Mendoza P."/>
            <person name="Guo X."/>
            <person name="Mendoza A."/>
        </authorList>
    </citation>
    <scope>NUCLEOTIDE SEQUENCE [LARGE SCALE GENOMIC DNA]</scope>
    <source>
        <strain evidence="4 5">S72</strain>
    </source>
</reference>
<feature type="region of interest" description="Disordered" evidence="1">
    <location>
        <begin position="72"/>
        <end position="97"/>
    </location>
</feature>
<gene>
    <name evidence="4" type="ORF">A6768_04990</name>
</gene>
<dbReference type="Pfam" id="PF13476">
    <property type="entry name" value="AAA_23"/>
    <property type="match status" value="1"/>
</dbReference>
<evidence type="ECO:0000256" key="1">
    <source>
        <dbReference type="SAM" id="MobiDB-lite"/>
    </source>
</evidence>
<dbReference type="PANTHER" id="PTHR32182:SF23">
    <property type="entry name" value="ATP BINDING PROTEIN"/>
    <property type="match status" value="1"/>
</dbReference>
<organism evidence="4 5">
    <name type="scientific">Sphingobium yanoikuyae</name>
    <name type="common">Sphingomonas yanoikuyae</name>
    <dbReference type="NCBI Taxonomy" id="13690"/>
    <lineage>
        <taxon>Bacteria</taxon>
        <taxon>Pseudomonadati</taxon>
        <taxon>Pseudomonadota</taxon>
        <taxon>Alphaproteobacteria</taxon>
        <taxon>Sphingomonadales</taxon>
        <taxon>Sphingomonadaceae</taxon>
        <taxon>Sphingobium</taxon>
    </lineage>
</organism>
<dbReference type="EMBL" id="CP023741">
    <property type="protein sequence ID" value="ATI83143.1"/>
    <property type="molecule type" value="Genomic_DNA"/>
</dbReference>
<evidence type="ECO:0000313" key="4">
    <source>
        <dbReference type="EMBL" id="ATI83143.1"/>
    </source>
</evidence>
<dbReference type="InterPro" id="IPR003959">
    <property type="entry name" value="ATPase_AAA_core"/>
</dbReference>